<reference evidence="10 11" key="3">
    <citation type="submission" date="2016-03" db="EMBL/GenBank/DDBJ databases">
        <title>EvidentialGene: Evidence-directed Construction of Genes on Genomes.</title>
        <authorList>
            <person name="Gilbert D.G."/>
            <person name="Choi J.-H."/>
            <person name="Mockaitis K."/>
            <person name="Colbourne J."/>
            <person name="Pfrender M."/>
        </authorList>
    </citation>
    <scope>NUCLEOTIDE SEQUENCE [LARGE SCALE GENOMIC DNA]</scope>
    <source>
        <strain evidence="10 11">Xinb3</strain>
        <tissue evidence="10">Complete organism</tissue>
    </source>
</reference>
<comment type="subcellular location">
    <subcellularLocation>
        <location evidence="1">Nucleus</location>
    </subcellularLocation>
</comment>
<evidence type="ECO:0000256" key="3">
    <source>
        <dbReference type="ARBA" id="ARBA00022763"/>
    </source>
</evidence>
<keyword evidence="2" id="KW-0547">Nucleotide-binding</keyword>
<dbReference type="PIRSF" id="PIRSF005856">
    <property type="entry name" value="Rad51"/>
    <property type="match status" value="1"/>
</dbReference>
<keyword evidence="11" id="KW-1185">Reference proteome</keyword>
<dbReference type="GO" id="GO:0005524">
    <property type="term" value="F:ATP binding"/>
    <property type="evidence" value="ECO:0007669"/>
    <property type="project" value="UniProtKB-KW"/>
</dbReference>
<evidence type="ECO:0000313" key="9">
    <source>
        <dbReference type="EMBL" id="JAJ06761.1"/>
    </source>
</evidence>
<dbReference type="PROSITE" id="PS50162">
    <property type="entry name" value="RECA_2"/>
    <property type="match status" value="1"/>
</dbReference>
<keyword evidence="5" id="KW-0234">DNA repair</keyword>
<evidence type="ECO:0000256" key="4">
    <source>
        <dbReference type="ARBA" id="ARBA00022840"/>
    </source>
</evidence>
<dbReference type="EMBL" id="LRGB01000725">
    <property type="protein sequence ID" value="KZS16341.1"/>
    <property type="molecule type" value="Genomic_DNA"/>
</dbReference>
<dbReference type="STRING" id="35525.A0A0P5GQW6"/>
<evidence type="ECO:0000313" key="11">
    <source>
        <dbReference type="Proteomes" id="UP000076858"/>
    </source>
</evidence>
<name>A0A0P5GQW6_9CRUS</name>
<dbReference type="GO" id="GO:0005657">
    <property type="term" value="C:replication fork"/>
    <property type="evidence" value="ECO:0007669"/>
    <property type="project" value="TreeGrafter"/>
</dbReference>
<evidence type="ECO:0000256" key="2">
    <source>
        <dbReference type="ARBA" id="ARBA00022741"/>
    </source>
</evidence>
<keyword evidence="3" id="KW-0227">DNA damage</keyword>
<dbReference type="CDD" id="cd19492">
    <property type="entry name" value="Rad51C"/>
    <property type="match status" value="1"/>
</dbReference>
<accession>A0A0P5GQW6</accession>
<dbReference type="InterPro" id="IPR027417">
    <property type="entry name" value="P-loop_NTPase"/>
</dbReference>
<organism evidence="10 11">
    <name type="scientific">Daphnia magna</name>
    <dbReference type="NCBI Taxonomy" id="35525"/>
    <lineage>
        <taxon>Eukaryota</taxon>
        <taxon>Metazoa</taxon>
        <taxon>Ecdysozoa</taxon>
        <taxon>Arthropoda</taxon>
        <taxon>Crustacea</taxon>
        <taxon>Branchiopoda</taxon>
        <taxon>Diplostraca</taxon>
        <taxon>Cladocera</taxon>
        <taxon>Anomopoda</taxon>
        <taxon>Daphniidae</taxon>
        <taxon>Daphnia</taxon>
    </lineage>
</organism>
<reference evidence="9" key="1">
    <citation type="submission" date="2015-10" db="EMBL/GenBank/DDBJ databases">
        <title>Daphnia magna gene sets from two clonal populations assembled and annotated with EvidentialGene.</title>
        <authorList>
            <person name="Gilbert D."/>
            <person name="Podicheti R."/>
            <person name="Orsini L."/>
            <person name="Colbourne J."/>
            <person name="Pfrender M."/>
        </authorList>
    </citation>
    <scope>NUCLEOTIDE SEQUENCE</scope>
</reference>
<dbReference type="Proteomes" id="UP000076858">
    <property type="component" value="Unassembled WGS sequence"/>
</dbReference>
<dbReference type="GO" id="GO:0000707">
    <property type="term" value="P:meiotic DNA recombinase assembly"/>
    <property type="evidence" value="ECO:0007669"/>
    <property type="project" value="TreeGrafter"/>
</dbReference>
<evidence type="ECO:0000259" key="8">
    <source>
        <dbReference type="PROSITE" id="PS50162"/>
    </source>
</evidence>
<dbReference type="InterPro" id="IPR052093">
    <property type="entry name" value="HR_Repair_Mediator"/>
</dbReference>
<dbReference type="GO" id="GO:0033065">
    <property type="term" value="C:Rad51C-XRCC3 complex"/>
    <property type="evidence" value="ECO:0007669"/>
    <property type="project" value="TreeGrafter"/>
</dbReference>
<evidence type="ECO:0000256" key="1">
    <source>
        <dbReference type="ARBA" id="ARBA00004123"/>
    </source>
</evidence>
<feature type="domain" description="RecA family profile 1" evidence="8">
    <location>
        <begin position="83"/>
        <end position="265"/>
    </location>
</feature>
<evidence type="ECO:0000256" key="5">
    <source>
        <dbReference type="ARBA" id="ARBA00023204"/>
    </source>
</evidence>
<proteinExistence type="predicted"/>
<sequence>MSTSITNSRPICTYPIPVSIQSKLSKAGFLTTGSVVNLRPSELSSSAEISLEDAADVLDLVRKPNGLFLETKTALEILREEQGNCPIVTMSQNIDNLLNGGVPLSKVTEISGIAGVGKTQLCLQLCVTVQMPEECGGLKGHAVFIDTEGSFNASRLQDMSQACIKHCRNSMNLAAENWNFASITENIFVFRCKEVTELLSCVMILKEFLKTHDQVKLIVIDSLAFHFRHDMENAALRSRVLHKIAAELVRIAVELKLAVVVTNQMTTKFDSKGQGHLTPALGTSWGHAPTFRIILDWDPSRNFRWATLIKSSSLPPGSAPYQVVQDGIRDVCFDKEVTPPIAIVEDGIPGISFSNSEV</sequence>
<dbReference type="InterPro" id="IPR016467">
    <property type="entry name" value="DNA_recomb/repair_RecA-like"/>
</dbReference>
<keyword evidence="4" id="KW-0067">ATP-binding</keyword>
<dbReference type="GO" id="GO:0008821">
    <property type="term" value="F:crossover junction DNA endonuclease activity"/>
    <property type="evidence" value="ECO:0007669"/>
    <property type="project" value="TreeGrafter"/>
</dbReference>
<dbReference type="OrthoDB" id="5957327at2759"/>
<dbReference type="AlphaFoldDB" id="A0A0P5GQW6"/>
<evidence type="ECO:0000313" key="10">
    <source>
        <dbReference type="EMBL" id="KZS16341.1"/>
    </source>
</evidence>
<dbReference type="PANTHER" id="PTHR46239">
    <property type="entry name" value="DNA REPAIR PROTEIN RAD51 HOMOLOG 3 RAD51C"/>
    <property type="match status" value="1"/>
</dbReference>
<dbReference type="PANTHER" id="PTHR46239:SF1">
    <property type="entry name" value="DNA REPAIR PROTEIN RAD51 HOMOLOG 3"/>
    <property type="match status" value="1"/>
</dbReference>
<protein>
    <recommendedName>
        <fullName evidence="7">DNA repair protein RAD51 homolog 3</fullName>
    </recommendedName>
</protein>
<dbReference type="EMBL" id="GDIP01216641">
    <property type="protein sequence ID" value="JAJ06761.1"/>
    <property type="molecule type" value="Transcribed_RNA"/>
</dbReference>
<evidence type="ECO:0000256" key="6">
    <source>
        <dbReference type="ARBA" id="ARBA00023242"/>
    </source>
</evidence>
<dbReference type="GO" id="GO:0007131">
    <property type="term" value="P:reciprocal meiotic recombination"/>
    <property type="evidence" value="ECO:0007669"/>
    <property type="project" value="TreeGrafter"/>
</dbReference>
<dbReference type="Gene3D" id="3.40.50.300">
    <property type="entry name" value="P-loop containing nucleotide triphosphate hydrolases"/>
    <property type="match status" value="1"/>
</dbReference>
<dbReference type="InterPro" id="IPR013632">
    <property type="entry name" value="Rad51_C"/>
</dbReference>
<reference evidence="9" key="2">
    <citation type="submission" date="2015-10" db="EMBL/GenBank/DDBJ databases">
        <authorList>
            <person name="Gilbert D.G."/>
        </authorList>
    </citation>
    <scope>NUCLEOTIDE SEQUENCE</scope>
</reference>
<dbReference type="GO" id="GO:0000400">
    <property type="term" value="F:four-way junction DNA binding"/>
    <property type="evidence" value="ECO:0007669"/>
    <property type="project" value="TreeGrafter"/>
</dbReference>
<dbReference type="GO" id="GO:0140664">
    <property type="term" value="F:ATP-dependent DNA damage sensor activity"/>
    <property type="evidence" value="ECO:0007669"/>
    <property type="project" value="InterPro"/>
</dbReference>
<dbReference type="Pfam" id="PF08423">
    <property type="entry name" value="Rad51"/>
    <property type="match status" value="1"/>
</dbReference>
<dbReference type="InterPro" id="IPR020588">
    <property type="entry name" value="RecA_ATP-bd"/>
</dbReference>
<gene>
    <name evidence="10" type="ORF">APZ42_017973</name>
</gene>
<dbReference type="SUPFAM" id="SSF52540">
    <property type="entry name" value="P-loop containing nucleoside triphosphate hydrolases"/>
    <property type="match status" value="1"/>
</dbReference>
<evidence type="ECO:0000256" key="7">
    <source>
        <dbReference type="ARBA" id="ARBA00040674"/>
    </source>
</evidence>
<dbReference type="GO" id="GO:0033063">
    <property type="term" value="C:Rad51B-Rad51C-Rad51D-XRCC2 complex"/>
    <property type="evidence" value="ECO:0007669"/>
    <property type="project" value="TreeGrafter"/>
</dbReference>
<keyword evidence="6" id="KW-0539">Nucleus</keyword>